<keyword evidence="2" id="KW-1185">Reference proteome</keyword>
<sequence length="557" mass="64253">MKLNILIYFIVVFVSVGMWAQPDKESIYKAAKQTYLNEDSQSITYHGFKALADNPAFNHYTKEFVDEVGTWSEFIGNGTVSVGHRFNQVPKGDYQFDWGDRQRFSEVEAKGFFTQASKGTLFGTMAYGQENRENSTLNYAINPEIYYPYLVSDTLGNGDKRYEHYQIQGGYSFAKDDTYLGIGISYKGVASSRITEPRLSIYDSWFKVDVGLLQRTKQGLISLQVYPEFNRQMISSSNVLNKAPAVLQFIGLGQWKNTPIKVGQSYERSMTVVGAGGSLGYKQIRQPVQRWSYQANIHYNYRYMNTFDNSQLGFESNTKLNLFTRNTHVLSPMFALDYQGSRGFWSWMYQGNNSFSKGSEHIYESQKVSSSQNLYDYVKVATNAFYSQQDWQNALTIERKQFFDQTHKLMTWVKLKHRLYQEKYLYHQQQVSSESLTASIGTGYTKMFTKSSLDINLSYANHKSLSSTYKVYKSLEKVAIRQSYIPFVLRTEPNSSVQWRVSYQHAITKQQTLGVALSGKYAWTNEYYQGPYAIDLSNYDVAVNNRIALEVKVFYLF</sequence>
<organism evidence="1 2">
    <name type="scientific">Myroides pelagicus</name>
    <dbReference type="NCBI Taxonomy" id="270914"/>
    <lineage>
        <taxon>Bacteria</taxon>
        <taxon>Pseudomonadati</taxon>
        <taxon>Bacteroidota</taxon>
        <taxon>Flavobacteriia</taxon>
        <taxon>Flavobacteriales</taxon>
        <taxon>Flavobacteriaceae</taxon>
        <taxon>Myroides</taxon>
    </lineage>
</organism>
<name>A0A7K1GN55_9FLAO</name>
<reference evidence="1 2" key="1">
    <citation type="journal article" date="2006" name="Int. J. Syst. Evol. Microbiol.">
        <title>Myroides pelagicus sp. nov., isolated from seawater in Thailand.</title>
        <authorList>
            <person name="Yoon J."/>
            <person name="Maneerat S."/>
            <person name="Kawai F."/>
            <person name="Yokota A."/>
        </authorList>
    </citation>
    <scope>NUCLEOTIDE SEQUENCE [LARGE SCALE GENOMIC DNA]</scope>
    <source>
        <strain evidence="1 2">SM1T</strain>
    </source>
</reference>
<gene>
    <name evidence="1" type="ORF">GJV77_10295</name>
</gene>
<comment type="caution">
    <text evidence="1">The sequence shown here is derived from an EMBL/GenBank/DDBJ whole genome shotgun (WGS) entry which is preliminary data.</text>
</comment>
<dbReference type="EMBL" id="WMJY01000022">
    <property type="protein sequence ID" value="MTH30286.1"/>
    <property type="molecule type" value="Genomic_DNA"/>
</dbReference>
<accession>A0A7K1GN55</accession>
<protein>
    <recommendedName>
        <fullName evidence="3">Outer membrane beta-barrel protein</fullName>
    </recommendedName>
</protein>
<evidence type="ECO:0008006" key="3">
    <source>
        <dbReference type="Google" id="ProtNLM"/>
    </source>
</evidence>
<dbReference type="AlphaFoldDB" id="A0A7K1GN55"/>
<proteinExistence type="predicted"/>
<dbReference type="Proteomes" id="UP000488936">
    <property type="component" value="Unassembled WGS sequence"/>
</dbReference>
<dbReference type="OrthoDB" id="1056897at2"/>
<evidence type="ECO:0000313" key="1">
    <source>
        <dbReference type="EMBL" id="MTH30286.1"/>
    </source>
</evidence>
<evidence type="ECO:0000313" key="2">
    <source>
        <dbReference type="Proteomes" id="UP000488936"/>
    </source>
</evidence>
<dbReference type="RefSeq" id="WP_155036272.1">
    <property type="nucleotide sequence ID" value="NZ_JBHTIG010000019.1"/>
</dbReference>